<dbReference type="EMBL" id="CATOUU010000674">
    <property type="protein sequence ID" value="CAI9940209.1"/>
    <property type="molecule type" value="Genomic_DNA"/>
</dbReference>
<gene>
    <name evidence="1" type="ORF">HINF_LOCUS27854</name>
    <name evidence="2" type="ORF">HINF_LOCUS47428</name>
</gene>
<evidence type="ECO:0000313" key="1">
    <source>
        <dbReference type="EMBL" id="CAI9940209.1"/>
    </source>
</evidence>
<organism evidence="1">
    <name type="scientific">Hexamita inflata</name>
    <dbReference type="NCBI Taxonomy" id="28002"/>
    <lineage>
        <taxon>Eukaryota</taxon>
        <taxon>Metamonada</taxon>
        <taxon>Diplomonadida</taxon>
        <taxon>Hexamitidae</taxon>
        <taxon>Hexamitinae</taxon>
        <taxon>Hexamita</taxon>
    </lineage>
</organism>
<evidence type="ECO:0000313" key="3">
    <source>
        <dbReference type="Proteomes" id="UP001642409"/>
    </source>
</evidence>
<dbReference type="Proteomes" id="UP001642409">
    <property type="component" value="Unassembled WGS sequence"/>
</dbReference>
<proteinExistence type="predicted"/>
<dbReference type="EMBL" id="CAXDID020000213">
    <property type="protein sequence ID" value="CAL6057274.1"/>
    <property type="molecule type" value="Genomic_DNA"/>
</dbReference>
<reference evidence="1" key="1">
    <citation type="submission" date="2023-06" db="EMBL/GenBank/DDBJ databases">
        <authorList>
            <person name="Kurt Z."/>
        </authorList>
    </citation>
    <scope>NUCLEOTIDE SEQUENCE</scope>
</reference>
<keyword evidence="3" id="KW-1185">Reference proteome</keyword>
<sequence length="728" mass="86552">MKCSKSFEDNKFPSDSDMDGYKQLLRKDSKQLNHSWRIHKQLSLQNVLQPNQEAINKICEQDLNKLFVQNSTVNKQLYVKNVYYHLYMQKITREIKFRVGSTFDEMNELIIDKKTNYLKRIDKLVKQASTSYSESFSNLSQNEFDFELNNLFNKANDELQKQFLKCYNKIYSYPSSCFRFNQQIYDQYLSSKGITQDLTQFKSNNQSYRKSLIMDYIQNCITFMKQLDQQQYRLNSPYYALIKELLQFEVIMLNIMVNTSNYFLMQYLIAIYTDMKHKLVIITTNNNLISIEVIQNQQLFDKIILKSKEMLNQQIIIINEPNYIQKQKQMQFKQLIREQNVYSQNIKQIKDPQQFKQYIEQYMQSEHVKMLKMESYNDILNAQDLNDLELQYFSDSSDEDDLDKYDLNNDKQIVVRDQKYQPNCAILSNNENLIQLSVYPSTNDLNYNLLNKYILSNDNNLKQNLKDQLIFHQINVQKQIIKEQQGIFLKFVGNISLKNKAKRICNQVCKYQLKIAEQKYTLIQFAYVPFTEFHKQPVVNPLNPIKSIQQSLKQTYQYNISTIYQIQQIQYELLNPFAKDFNRLLQFENNMIVMIQQLDNVSDIECLLSFTQQAISKCKMPLITEQQQIDTIQSCKQSLAPQIQQQQQHLVQSWRSQMSLKQTIQDNESIQAIKALIAKYHKAKNNVENFSVECSNYQEVFGLLEEYANISQEFDEIMKQQQQNSDNV</sequence>
<comment type="caution">
    <text evidence="1">The sequence shown here is derived from an EMBL/GenBank/DDBJ whole genome shotgun (WGS) entry which is preliminary data.</text>
</comment>
<reference evidence="2 3" key="2">
    <citation type="submission" date="2024-07" db="EMBL/GenBank/DDBJ databases">
        <authorList>
            <person name="Akdeniz Z."/>
        </authorList>
    </citation>
    <scope>NUCLEOTIDE SEQUENCE [LARGE SCALE GENOMIC DNA]</scope>
</reference>
<protein>
    <submittedName>
        <fullName evidence="2">Hypothetical_protein</fullName>
    </submittedName>
</protein>
<evidence type="ECO:0000313" key="2">
    <source>
        <dbReference type="EMBL" id="CAL6057274.1"/>
    </source>
</evidence>
<name>A0AA86U4A8_9EUKA</name>
<accession>A0AA86U4A8</accession>
<dbReference type="AlphaFoldDB" id="A0AA86U4A8"/>